<dbReference type="GO" id="GO:0000398">
    <property type="term" value="P:mRNA splicing, via spliceosome"/>
    <property type="evidence" value="ECO:0007669"/>
    <property type="project" value="InterPro"/>
</dbReference>
<comment type="similarity">
    <text evidence="1">Belongs to the SNW family.</text>
</comment>
<keyword evidence="5" id="KW-1185">Reference proteome</keyword>
<evidence type="ECO:0000256" key="1">
    <source>
        <dbReference type="ARBA" id="ARBA00010197"/>
    </source>
</evidence>
<evidence type="ECO:0000259" key="3">
    <source>
        <dbReference type="Pfam" id="PF02731"/>
    </source>
</evidence>
<dbReference type="EMBL" id="CAMGYJ010000003">
    <property type="protein sequence ID" value="CAI0392048.1"/>
    <property type="molecule type" value="Genomic_DNA"/>
</dbReference>
<reference evidence="4" key="1">
    <citation type="submission" date="2022-08" db="EMBL/GenBank/DDBJ databases">
        <authorList>
            <person name="Gutierrez-Valencia J."/>
        </authorList>
    </citation>
    <scope>NUCLEOTIDE SEQUENCE</scope>
</reference>
<feature type="compositionally biased region" description="Pro residues" evidence="2">
    <location>
        <begin position="208"/>
        <end position="219"/>
    </location>
</feature>
<dbReference type="GO" id="GO:0005681">
    <property type="term" value="C:spliceosomal complex"/>
    <property type="evidence" value="ECO:0007669"/>
    <property type="project" value="InterPro"/>
</dbReference>
<evidence type="ECO:0000256" key="2">
    <source>
        <dbReference type="SAM" id="MobiDB-lite"/>
    </source>
</evidence>
<dbReference type="InterPro" id="IPR017862">
    <property type="entry name" value="SKI-int_prot_SKIP"/>
</dbReference>
<proteinExistence type="inferred from homology"/>
<gene>
    <name evidence="4" type="ORF">LITE_LOCUS7386</name>
</gene>
<feature type="region of interest" description="Disordered" evidence="2">
    <location>
        <begin position="482"/>
        <end position="506"/>
    </location>
</feature>
<dbReference type="Proteomes" id="UP001154282">
    <property type="component" value="Unassembled WGS sequence"/>
</dbReference>
<evidence type="ECO:0000313" key="5">
    <source>
        <dbReference type="Proteomes" id="UP001154282"/>
    </source>
</evidence>
<accession>A0AAV0I5M0</accession>
<feature type="region of interest" description="Disordered" evidence="2">
    <location>
        <begin position="313"/>
        <end position="340"/>
    </location>
</feature>
<dbReference type="Pfam" id="PF02731">
    <property type="entry name" value="SKIP_SNW"/>
    <property type="match status" value="1"/>
</dbReference>
<feature type="region of interest" description="Disordered" evidence="2">
    <location>
        <begin position="187"/>
        <end position="225"/>
    </location>
</feature>
<organism evidence="4 5">
    <name type="scientific">Linum tenue</name>
    <dbReference type="NCBI Taxonomy" id="586396"/>
    <lineage>
        <taxon>Eukaryota</taxon>
        <taxon>Viridiplantae</taxon>
        <taxon>Streptophyta</taxon>
        <taxon>Embryophyta</taxon>
        <taxon>Tracheophyta</taxon>
        <taxon>Spermatophyta</taxon>
        <taxon>Magnoliopsida</taxon>
        <taxon>eudicotyledons</taxon>
        <taxon>Gunneridae</taxon>
        <taxon>Pentapetalae</taxon>
        <taxon>rosids</taxon>
        <taxon>fabids</taxon>
        <taxon>Malpighiales</taxon>
        <taxon>Linaceae</taxon>
        <taxon>Linum</taxon>
    </lineage>
</organism>
<feature type="domain" description="SKI-interacting protein SKIP SNW" evidence="3">
    <location>
        <begin position="159"/>
        <end position="318"/>
    </location>
</feature>
<sequence>MATNPLKEILPPVMAEGTVVFPPYLHREGFVPRKLADFGDGGAFPEIHISQYTLDMYRNLSAARPRSKIVSVTVDAHANVMHDAIVRQDENLKKIVYSQLEDIIPKILKGEDEEEEIEMQKEIEQTTRETKAALEKTLNVKLSATHPKNVPQHSYDPTYFTYSLSQSYAASFNSGANERIVRMVNHPVDPLEPPRSKRKKFPRGSGSPPVPVIHSPPRPVTVKDQQDWQVPPCISNWKNPKGYTIPLDKRMAVDGRDLLGVQISDNFAKVSESLYVAEQMAREGVEMRSKVQKEIMMKEKERKEQELRALAQKARAERAGTVAPHCRAASEREMDVPVPPPKEVLKEQKEEKLKLDKIREEWRRERRRLEVKDAATRKKSKIRRDRDRDISEKVAIGVANVERGKAEGGGEVMYDQRLFNQDKGMDSGFATDDQYNVYDKGLFTAQSILSTRYKPMKAVDVNMYGVADEQLEHIMKTKRFKPDKAFTGKSERARPRDRPVEFDKEAKETDPFGLDLFVTEMKKGK</sequence>
<evidence type="ECO:0000313" key="4">
    <source>
        <dbReference type="EMBL" id="CAI0392048.1"/>
    </source>
</evidence>
<dbReference type="AlphaFoldDB" id="A0AAV0I5M0"/>
<dbReference type="InterPro" id="IPR004015">
    <property type="entry name" value="SKI-int_prot_SKIP_SNW-dom"/>
</dbReference>
<name>A0AAV0I5M0_9ROSI</name>
<dbReference type="PANTHER" id="PTHR12096">
    <property type="entry name" value="NUCLEAR PROTEIN SKIP-RELATED"/>
    <property type="match status" value="1"/>
</dbReference>
<protein>
    <recommendedName>
        <fullName evidence="3">SKI-interacting protein SKIP SNW domain-containing protein</fullName>
    </recommendedName>
</protein>
<comment type="caution">
    <text evidence="4">The sequence shown here is derived from an EMBL/GenBank/DDBJ whole genome shotgun (WGS) entry which is preliminary data.</text>
</comment>